<dbReference type="Pfam" id="PF20935">
    <property type="entry name" value="DUF6847"/>
    <property type="match status" value="1"/>
</dbReference>
<dbReference type="STRING" id="1392540.P256_01451"/>
<gene>
    <name evidence="1" type="ORF">P256_01451</name>
</gene>
<dbReference type="AlphaFoldDB" id="V2TN74"/>
<protein>
    <recommendedName>
        <fullName evidence="3">Septicolysin</fullName>
    </recommendedName>
</protein>
<dbReference type="InterPro" id="IPR047741">
    <property type="entry name" value="DIP1984-like"/>
</dbReference>
<dbReference type="Proteomes" id="UP000023785">
    <property type="component" value="Unassembled WGS sequence"/>
</dbReference>
<accession>V2TN74</accession>
<organism evidence="1 2">
    <name type="scientific">Acinetobacter nectaris CIP 110549</name>
    <dbReference type="NCBI Taxonomy" id="1392540"/>
    <lineage>
        <taxon>Bacteria</taxon>
        <taxon>Pseudomonadati</taxon>
        <taxon>Pseudomonadota</taxon>
        <taxon>Gammaproteobacteria</taxon>
        <taxon>Moraxellales</taxon>
        <taxon>Moraxellaceae</taxon>
        <taxon>Acinetobacter</taxon>
    </lineage>
</organism>
<comment type="caution">
    <text evidence="1">The sequence shown here is derived from an EMBL/GenBank/DDBJ whole genome shotgun (WGS) entry which is preliminary data.</text>
</comment>
<reference evidence="1 2" key="1">
    <citation type="submission" date="2013-10" db="EMBL/GenBank/DDBJ databases">
        <title>The Genome Sequence of Acinetobacter nectaris CIP 110549.</title>
        <authorList>
            <consortium name="The Broad Institute Genomics Platform"/>
            <consortium name="The Broad Institute Genome Sequencing Center for Infectious Disease"/>
            <person name="Cerqueira G."/>
            <person name="Feldgarden M."/>
            <person name="Courvalin P."/>
            <person name="Grillot-Courvalin C."/>
            <person name="Clermont D."/>
            <person name="Rocha E."/>
            <person name="Yoon E.-J."/>
            <person name="Nemec A."/>
            <person name="Young S.K."/>
            <person name="Zeng Q."/>
            <person name="Gargeya S."/>
            <person name="Fitzgerald M."/>
            <person name="Abouelleil A."/>
            <person name="Alvarado L."/>
            <person name="Berlin A.M."/>
            <person name="Chapman S.B."/>
            <person name="Gainer-Dewar J."/>
            <person name="Goldberg J."/>
            <person name="Gnerre S."/>
            <person name="Griggs A."/>
            <person name="Gujja S."/>
            <person name="Hansen M."/>
            <person name="Howarth C."/>
            <person name="Imamovic A."/>
            <person name="Ireland A."/>
            <person name="Larimer J."/>
            <person name="McCowan C."/>
            <person name="Murphy C."/>
            <person name="Pearson M."/>
            <person name="Poon T.W."/>
            <person name="Priest M."/>
            <person name="Roberts A."/>
            <person name="Saif S."/>
            <person name="Shea T."/>
            <person name="Sykes S."/>
            <person name="Wortman J."/>
            <person name="Nusbaum C."/>
            <person name="Birren B."/>
        </authorList>
    </citation>
    <scope>NUCLEOTIDE SEQUENCE [LARGE SCALE GENOMIC DNA]</scope>
    <source>
        <strain evidence="1 2">CIP 110549</strain>
    </source>
</reference>
<dbReference type="HOGENOM" id="CLU_119822_0_0_6"/>
<dbReference type="Gene3D" id="6.10.320.10">
    <property type="match status" value="1"/>
</dbReference>
<dbReference type="CDD" id="cd12208">
    <property type="entry name" value="DIP1984-like"/>
    <property type="match status" value="1"/>
</dbReference>
<dbReference type="eggNOG" id="ENOG5032S2G">
    <property type="taxonomic scope" value="Bacteria"/>
</dbReference>
<dbReference type="OrthoDB" id="3730241at2"/>
<dbReference type="PATRIC" id="fig|1392540.3.peg.1407"/>
<name>V2TN74_9GAMM</name>
<dbReference type="RefSeq" id="WP_023273078.1">
    <property type="nucleotide sequence ID" value="NZ_KI530723.1"/>
</dbReference>
<dbReference type="EMBL" id="AYER01000005">
    <property type="protein sequence ID" value="ESK39331.1"/>
    <property type="molecule type" value="Genomic_DNA"/>
</dbReference>
<sequence length="159" mass="18460">MKLAEALLIRSDQQKKIASLKQRINNNVLVQEGDIPSEDPNQLLQEVFLLAAEHQKMIYRIHLTNARTVLKNGKTLLAQLTQRDALVERHKILIAAIEQTHREPNRYSSREIKWNKVIQVSSFQKQADDTAAKIRDLNIQIQAQNWQVDLMDDISEEWV</sequence>
<proteinExistence type="predicted"/>
<evidence type="ECO:0008006" key="3">
    <source>
        <dbReference type="Google" id="ProtNLM"/>
    </source>
</evidence>
<evidence type="ECO:0000313" key="1">
    <source>
        <dbReference type="EMBL" id="ESK39331.1"/>
    </source>
</evidence>
<evidence type="ECO:0000313" key="2">
    <source>
        <dbReference type="Proteomes" id="UP000023785"/>
    </source>
</evidence>
<dbReference type="NCBIfam" id="NF038048">
    <property type="entry name" value="DIP1984_fam"/>
    <property type="match status" value="1"/>
</dbReference>
<keyword evidence="2" id="KW-1185">Reference proteome</keyword>